<evidence type="ECO:0000256" key="1">
    <source>
        <dbReference type="SAM" id="MobiDB-lite"/>
    </source>
</evidence>
<reference evidence="2 3" key="1">
    <citation type="submission" date="2017-04" db="EMBL/GenBank/DDBJ databases">
        <authorList>
            <person name="Afonso C.L."/>
            <person name="Miller P.J."/>
            <person name="Scott M.A."/>
            <person name="Spackman E."/>
            <person name="Goraichik I."/>
            <person name="Dimitrov K.M."/>
            <person name="Suarez D.L."/>
            <person name="Swayne D.E."/>
        </authorList>
    </citation>
    <scope>NUCLEOTIDE SEQUENCE [LARGE SCALE GENOMIC DNA]</scope>
    <source>
        <strain evidence="2 3">DSM 43828</strain>
    </source>
</reference>
<feature type="region of interest" description="Disordered" evidence="1">
    <location>
        <begin position="32"/>
        <end position="74"/>
    </location>
</feature>
<dbReference type="RefSeq" id="WP_033388337.1">
    <property type="nucleotide sequence ID" value="NZ_FWXV01000002.1"/>
</dbReference>
<protein>
    <submittedName>
        <fullName evidence="2">Acyl-CoA carboxylase epsilon subunit</fullName>
    </submittedName>
</protein>
<organism evidence="2 3">
    <name type="scientific">Kibdelosporangium aridum</name>
    <dbReference type="NCBI Taxonomy" id="2030"/>
    <lineage>
        <taxon>Bacteria</taxon>
        <taxon>Bacillati</taxon>
        <taxon>Actinomycetota</taxon>
        <taxon>Actinomycetes</taxon>
        <taxon>Pseudonocardiales</taxon>
        <taxon>Pseudonocardiaceae</taxon>
        <taxon>Kibdelosporangium</taxon>
    </lineage>
</organism>
<sequence>MSDGERPLLRIVRGTPDDIELAALTAVVASLPGRAGGSDEKPSEPRSAWSNPAHVLRAPLRPGPGAWRASGFPR</sequence>
<name>A0A1Y5XCH9_KIBAR</name>
<dbReference type="GO" id="GO:0004658">
    <property type="term" value="F:propionyl-CoA carboxylase activity"/>
    <property type="evidence" value="ECO:0007669"/>
    <property type="project" value="InterPro"/>
</dbReference>
<dbReference type="EMBL" id="FWXV01000002">
    <property type="protein sequence ID" value="SMC86015.1"/>
    <property type="molecule type" value="Genomic_DNA"/>
</dbReference>
<proteinExistence type="predicted"/>
<dbReference type="Proteomes" id="UP000192674">
    <property type="component" value="Unassembled WGS sequence"/>
</dbReference>
<dbReference type="AlphaFoldDB" id="A0A1Y5XCH9"/>
<dbReference type="OrthoDB" id="4300992at2"/>
<dbReference type="GO" id="GO:0003989">
    <property type="term" value="F:acetyl-CoA carboxylase activity"/>
    <property type="evidence" value="ECO:0007669"/>
    <property type="project" value="InterPro"/>
</dbReference>
<dbReference type="InterPro" id="IPR032716">
    <property type="entry name" value="ACC_epsilon"/>
</dbReference>
<keyword evidence="3" id="KW-1185">Reference proteome</keyword>
<dbReference type="Pfam" id="PF13822">
    <property type="entry name" value="ACC_epsilon"/>
    <property type="match status" value="1"/>
</dbReference>
<accession>A0A1Y5XCH9</accession>
<evidence type="ECO:0000313" key="2">
    <source>
        <dbReference type="EMBL" id="SMC86015.1"/>
    </source>
</evidence>
<evidence type="ECO:0000313" key="3">
    <source>
        <dbReference type="Proteomes" id="UP000192674"/>
    </source>
</evidence>
<gene>
    <name evidence="2" type="ORF">SAMN05661093_02308</name>
</gene>